<feature type="domain" description="Trafficking protein particle complex subunit 13 N-terminal" evidence="2">
    <location>
        <begin position="9"/>
        <end position="188"/>
    </location>
</feature>
<feature type="domain" description="Trafficking protein particle complex subunit 13 middle" evidence="3">
    <location>
        <begin position="192"/>
        <end position="328"/>
    </location>
</feature>
<gene>
    <name evidence="4" type="ORF">CPB84DRAFT_1745251</name>
</gene>
<reference evidence="4" key="1">
    <citation type="submission" date="2020-11" db="EMBL/GenBank/DDBJ databases">
        <authorList>
            <consortium name="DOE Joint Genome Institute"/>
            <person name="Ahrendt S."/>
            <person name="Riley R."/>
            <person name="Andreopoulos W."/>
            <person name="LaButti K."/>
            <person name="Pangilinan J."/>
            <person name="Ruiz-duenas F.J."/>
            <person name="Barrasa J.M."/>
            <person name="Sanchez-Garcia M."/>
            <person name="Camarero S."/>
            <person name="Miyauchi S."/>
            <person name="Serrano A."/>
            <person name="Linde D."/>
            <person name="Babiker R."/>
            <person name="Drula E."/>
            <person name="Ayuso-Fernandez I."/>
            <person name="Pacheco R."/>
            <person name="Padilla G."/>
            <person name="Ferreira P."/>
            <person name="Barriuso J."/>
            <person name="Kellner H."/>
            <person name="Castanera R."/>
            <person name="Alfaro M."/>
            <person name="Ramirez L."/>
            <person name="Pisabarro A.G."/>
            <person name="Kuo A."/>
            <person name="Tritt A."/>
            <person name="Lipzen A."/>
            <person name="He G."/>
            <person name="Yan M."/>
            <person name="Ng V."/>
            <person name="Cullen D."/>
            <person name="Martin F."/>
            <person name="Rosso M.-N."/>
            <person name="Henrissat B."/>
            <person name="Hibbett D."/>
            <person name="Martinez A.T."/>
            <person name="Grigoriev I.V."/>
        </authorList>
    </citation>
    <scope>NUCLEOTIDE SEQUENCE</scope>
    <source>
        <strain evidence="4">AH 44721</strain>
    </source>
</reference>
<name>A0A9P5TPV4_GYMJU</name>
<evidence type="ECO:0000259" key="3">
    <source>
        <dbReference type="Pfam" id="PF23647"/>
    </source>
</evidence>
<dbReference type="InterPro" id="IPR055429">
    <property type="entry name" value="TRAPPC13_M"/>
</dbReference>
<feature type="region of interest" description="Disordered" evidence="1">
    <location>
        <begin position="331"/>
        <end position="399"/>
    </location>
</feature>
<keyword evidence="5" id="KW-1185">Reference proteome</keyword>
<feature type="compositionally biased region" description="Polar residues" evidence="1">
    <location>
        <begin position="381"/>
        <end position="399"/>
    </location>
</feature>
<dbReference type="Pfam" id="PF06159">
    <property type="entry name" value="TRAPPC13_N"/>
    <property type="match status" value="1"/>
</dbReference>
<dbReference type="InterPro" id="IPR010378">
    <property type="entry name" value="TRAPPC13"/>
</dbReference>
<evidence type="ECO:0008006" key="6">
    <source>
        <dbReference type="Google" id="ProtNLM"/>
    </source>
</evidence>
<evidence type="ECO:0000313" key="5">
    <source>
        <dbReference type="Proteomes" id="UP000724874"/>
    </source>
</evidence>
<proteinExistence type="predicted"/>
<evidence type="ECO:0000256" key="1">
    <source>
        <dbReference type="SAM" id="MobiDB-lite"/>
    </source>
</evidence>
<comment type="caution">
    <text evidence="4">The sequence shown here is derived from an EMBL/GenBank/DDBJ whole genome shotgun (WGS) entry which is preliminary data.</text>
</comment>
<dbReference type="OrthoDB" id="10250284at2759"/>
<dbReference type="EMBL" id="JADNYJ010000020">
    <property type="protein sequence ID" value="KAF8906051.1"/>
    <property type="molecule type" value="Genomic_DNA"/>
</dbReference>
<dbReference type="AlphaFoldDB" id="A0A9P5TPV4"/>
<dbReference type="PANTHER" id="PTHR13134:SF3">
    <property type="entry name" value="TRAFFICKING PROTEIN PARTICLE COMPLEX SUBUNIT 13"/>
    <property type="match status" value="1"/>
</dbReference>
<accession>A0A9P5TPV4</accession>
<feature type="compositionally biased region" description="Polar residues" evidence="1">
    <location>
        <begin position="347"/>
        <end position="365"/>
    </location>
</feature>
<dbReference type="InterPro" id="IPR055427">
    <property type="entry name" value="TRAPPC13_N"/>
</dbReference>
<sequence>MTTTDSPVHLLSLKVMRVSRPELASVWQPFYSSSPSFSAHSSAGILSLQGTTPLPGHPKTLRDLTHASELLTLPASFGSIQLGETFSSCLCVNNETEVAIEVTQVKVEMQTVTTKVVLYETEGPAETLPGDDTLEYIVNHEIKELGQHVLACTITYRLPPNSRSVPGASEDTTDPSLQTFRKFYKFAVTNPLSVKTKVHSPKSPSALLSPLEREKTFLEVHIQNLTQDAIVFERMRLECTDGWKAIDGNIINDENGNETSIFNGSTALMQPQDMRQYVYTLVPKSVDLLPPTPAPGTIIPLGRLDIFWRSSFGEPGRLLTSMLSRRIPLPPAPQPASALPPHFKRNIANSVPSRPQSPSINQSRPATPPPSQRPGSPALNRPSSVSLNRPQSPQHFTSSTLPEIEAHLIVRRIPRENLLVEKPFFISFSVVISSTIPLGKKHLKRNVKLAIQHIRPRNEPPPVPLQPVEVASPRLPSSGFSTPSSATATFNYALAHQKILAASNRPPVTEALASDSDISNVDPNLLPPPYFDGVSNEEKKALMAGVSFLGASAIFLPQTEIVFPSAESTGETPSLRGQAVQEFDLSFIALRKGFSAIGGIRILLVDDQLVDSLNDEAETKAKSERRAHILKEYDVVGEIWVSA</sequence>
<dbReference type="Pfam" id="PF23647">
    <property type="entry name" value="TRAPPC13_M"/>
    <property type="match status" value="1"/>
</dbReference>
<evidence type="ECO:0000313" key="4">
    <source>
        <dbReference type="EMBL" id="KAF8906051.1"/>
    </source>
</evidence>
<evidence type="ECO:0000259" key="2">
    <source>
        <dbReference type="Pfam" id="PF06159"/>
    </source>
</evidence>
<dbReference type="PANTHER" id="PTHR13134">
    <property type="entry name" value="TRAFFICKING PROTEIN PARTICLE COMPLEX SUBUNIT 13"/>
    <property type="match status" value="1"/>
</dbReference>
<protein>
    <recommendedName>
        <fullName evidence="6">DUF974-domain-containing protein</fullName>
    </recommendedName>
</protein>
<organism evidence="4 5">
    <name type="scientific">Gymnopilus junonius</name>
    <name type="common">Spectacular rustgill mushroom</name>
    <name type="synonym">Gymnopilus spectabilis subsp. junonius</name>
    <dbReference type="NCBI Taxonomy" id="109634"/>
    <lineage>
        <taxon>Eukaryota</taxon>
        <taxon>Fungi</taxon>
        <taxon>Dikarya</taxon>
        <taxon>Basidiomycota</taxon>
        <taxon>Agaricomycotina</taxon>
        <taxon>Agaricomycetes</taxon>
        <taxon>Agaricomycetidae</taxon>
        <taxon>Agaricales</taxon>
        <taxon>Agaricineae</taxon>
        <taxon>Hymenogastraceae</taxon>
        <taxon>Gymnopilus</taxon>
    </lineage>
</organism>
<dbReference type="Proteomes" id="UP000724874">
    <property type="component" value="Unassembled WGS sequence"/>
</dbReference>
<dbReference type="GO" id="GO:1990072">
    <property type="term" value="C:TRAPPIII protein complex"/>
    <property type="evidence" value="ECO:0007669"/>
    <property type="project" value="TreeGrafter"/>
</dbReference>